<dbReference type="PRINTS" id="PR00313">
    <property type="entry name" value="CABNDNGRPT"/>
</dbReference>
<organism evidence="3 4">
    <name type="scientific">Plantimonas leprariae</name>
    <dbReference type="NCBI Taxonomy" id="2615207"/>
    <lineage>
        <taxon>Bacteria</taxon>
        <taxon>Pseudomonadati</taxon>
        <taxon>Pseudomonadota</taxon>
        <taxon>Alphaproteobacteria</taxon>
        <taxon>Hyphomicrobiales</taxon>
        <taxon>Aurantimonadaceae</taxon>
        <taxon>Plantimonas</taxon>
    </lineage>
</organism>
<accession>A0A7V7PRG6</accession>
<proteinExistence type="predicted"/>
<name>A0A7V7PRG6_9HYPH</name>
<dbReference type="Gene3D" id="2.150.10.10">
    <property type="entry name" value="Serralysin-like metalloprotease, C-terminal"/>
    <property type="match status" value="5"/>
</dbReference>
<dbReference type="PANTHER" id="PTHR38340">
    <property type="entry name" value="S-LAYER PROTEIN"/>
    <property type="match status" value="1"/>
</dbReference>
<dbReference type="InterPro" id="IPR018511">
    <property type="entry name" value="Hemolysin-typ_Ca-bd_CS"/>
</dbReference>
<keyword evidence="4" id="KW-1185">Reference proteome</keyword>
<comment type="subcellular location">
    <subcellularLocation>
        <location evidence="1">Secreted</location>
    </subcellularLocation>
</comment>
<dbReference type="InterPro" id="IPR001343">
    <property type="entry name" value="Hemolysn_Ca-bd"/>
</dbReference>
<evidence type="ECO:0000256" key="2">
    <source>
        <dbReference type="ARBA" id="ARBA00022525"/>
    </source>
</evidence>
<dbReference type="RefSeq" id="WP_150968568.1">
    <property type="nucleotide sequence ID" value="NZ_VZDO01000003.1"/>
</dbReference>
<gene>
    <name evidence="3" type="ORF">F6X38_05425</name>
</gene>
<dbReference type="Gene3D" id="3.90.930.1">
    <property type="match status" value="1"/>
</dbReference>
<keyword evidence="2" id="KW-0964">Secreted</keyword>
<evidence type="ECO:0000313" key="4">
    <source>
        <dbReference type="Proteomes" id="UP000432089"/>
    </source>
</evidence>
<evidence type="ECO:0000313" key="3">
    <source>
        <dbReference type="EMBL" id="KAB0681328.1"/>
    </source>
</evidence>
<dbReference type="Proteomes" id="UP000432089">
    <property type="component" value="Unassembled WGS sequence"/>
</dbReference>
<protein>
    <submittedName>
        <fullName evidence="3">Calcium-binding protein</fullName>
    </submittedName>
</protein>
<dbReference type="PROSITE" id="PS00330">
    <property type="entry name" value="HEMOLYSIN_CALCIUM"/>
    <property type="match status" value="3"/>
</dbReference>
<dbReference type="InterPro" id="IPR013783">
    <property type="entry name" value="Ig-like_fold"/>
</dbReference>
<dbReference type="InterPro" id="IPR050557">
    <property type="entry name" value="RTX_toxin/Mannuronan_C5-epim"/>
</dbReference>
<dbReference type="SUPFAM" id="SSF51120">
    <property type="entry name" value="beta-Roll"/>
    <property type="match status" value="7"/>
</dbReference>
<dbReference type="GO" id="GO:0005509">
    <property type="term" value="F:calcium ion binding"/>
    <property type="evidence" value="ECO:0007669"/>
    <property type="project" value="InterPro"/>
</dbReference>
<dbReference type="EMBL" id="VZDO01000003">
    <property type="protein sequence ID" value="KAB0681328.1"/>
    <property type="molecule type" value="Genomic_DNA"/>
</dbReference>
<comment type="caution">
    <text evidence="3">The sequence shown here is derived from an EMBL/GenBank/DDBJ whole genome shotgun (WGS) entry which is preliminary data.</text>
</comment>
<dbReference type="GO" id="GO:0005576">
    <property type="term" value="C:extracellular region"/>
    <property type="evidence" value="ECO:0007669"/>
    <property type="project" value="UniProtKB-SubCell"/>
</dbReference>
<evidence type="ECO:0000256" key="1">
    <source>
        <dbReference type="ARBA" id="ARBA00004613"/>
    </source>
</evidence>
<sequence length="1527" mass="155158">MAKILDTNGEFSSGTSAELQSYDVIRVSADDPTGAVFVQVSDGGTLDLTKALEGKRGAFVYASDEGNTITGGAKDDVLLGGAAADTLNGGAGNDELQSYGVGSSDTADDVLNGGAGNDTIFDYGGKVAIDGGTGNDRIYLDYGVTGGTVDGGADRDVLSWNGLDDISSLTIKNVEVLETRTASFTGTAAQFTAFSRIVTYDDGSAEASDVSLRLSGSGALNLTKALEGKRGAYVYASDDGNTITGGAKDDHLYGGAGADTLNGGAGNDELQSYIVGSNDTADDVLNGGAGDDRIFDYGGKAAVNGGAGNDRVYLGNAITGGTVDGGADRDVLSWNGLSDISNLTIKNVEVLEAAGGITATAAQLQGFNRIVYYDEGGYDGYDVTLTLKGAGSLDLTKALEGQRAAYVYASDAGNTITGGAIDDDLYGGAKADTLNGGDGNDTLYGQLDTSETANDTLNGGAGDDTITDYGGKAAINGGAGNDHIYLGSGITGGTVDGGADRDVLQWNGVNDISKLTISNVEVLEAAGGITATVKQLQGFDRIVYYDEGGYEGYDVSLTIKDAGTLDLTKALEGQRGAYVYASDAGNTITGGAKDDHLYGGTGSDTLNGGDGNDTLIGSVSSINALTGDTLNGGAGNDLLNGASGNDTLNGGAGDDTIYDYAGKAAIDGGTGNDHIYLGSGITGGMVDGGADRDVLGWNGLSDISNLMIKNVEVLETAGTITATAAQLQGFDRIVYYDEGGYDGYDVTLTLKGAGELDLTKALDGQRGAYVFASDAGNTITGGAKDDYLYGRAGSDTLNGGAGNDTLGSDWSQSETANDVLNGGAGNDTIFDFGGEAAIDGGTGNDQITLGSGITGGMVDGGADRDVLGWNGLSDISNLTISNVEVLEAAGGITATASQLQSFDRIVFYDEGGYDTSPVSLTIKGASSLDLTKALEGQRAAAIYTSDVGNAVTGGAKGDTFFGGTGNDTFKGAGSNDALYGGDGNDTAVYDGNYVNYTLSGKPGDVSFQLQGNGTSAGDGTDLLVNMEFIRFKDGVLDLATGKFTPSTVYDAPKVVLSGAAAGGTGGVALTLDGQAAAGKTVDIYNGAVKLGSVTVDNNGRFSATLSELKLPAGATTAELKITAKVNDGTITGPASESVVVEIGTGAGLAAKLSTYAATAGLAAVFITDGMNLAFGSKAALDTALGDYAAVLAKVVGTYTLSVETTDAAGKHSDLYLADGTLRKSVLVAPDGALKAAGYAADGVTKITEYAVHDGVREEKHFAVTGKAYAREEAVYDAKTNKPVSIDRYDANGKHVFSDVFAADGSHTVTEWKANGDMQVRDYDAKGRLTAEKLTDGDNTLVRTQAISADGSSETHRYDRDSGVETSATLREADGSRVEKLLNVQNKAYVEQDSIYSAGNKLLSIDQMAADGSHAQFAKAAGQVLVSHVGVADVFTALKGGADAFAFDKGFGKDTVSGFQAGGGANHDVLRIDDSYASSFADLTGKITKSGADTLISLAAGDTILLKGIAPNALTSDNFQFIHHDTLV</sequence>
<dbReference type="PANTHER" id="PTHR38340:SF1">
    <property type="entry name" value="S-LAYER PROTEIN"/>
    <property type="match status" value="1"/>
</dbReference>
<dbReference type="Gene3D" id="2.160.20.160">
    <property type="match status" value="1"/>
</dbReference>
<dbReference type="Pfam" id="PF00353">
    <property type="entry name" value="HemolysinCabind"/>
    <property type="match status" value="12"/>
</dbReference>
<reference evidence="3 4" key="1">
    <citation type="submission" date="2019-09" db="EMBL/GenBank/DDBJ databases">
        <title>YIM 132180 draft genome.</title>
        <authorList>
            <person name="Zhang K."/>
        </authorList>
    </citation>
    <scope>NUCLEOTIDE SEQUENCE [LARGE SCALE GENOMIC DNA]</scope>
    <source>
        <strain evidence="3 4">YIM 132180</strain>
    </source>
</reference>
<dbReference type="Gene3D" id="2.60.40.10">
    <property type="entry name" value="Immunoglobulins"/>
    <property type="match status" value="1"/>
</dbReference>
<dbReference type="InterPro" id="IPR011049">
    <property type="entry name" value="Serralysin-like_metalloprot_C"/>
</dbReference>